<dbReference type="SUPFAM" id="SSF49464">
    <property type="entry name" value="Carboxypeptidase regulatory domain-like"/>
    <property type="match status" value="1"/>
</dbReference>
<accession>A0AAE3SJD8</accession>
<dbReference type="Pfam" id="PF07715">
    <property type="entry name" value="Plug"/>
    <property type="match status" value="1"/>
</dbReference>
<dbReference type="InterPro" id="IPR012910">
    <property type="entry name" value="Plug_dom"/>
</dbReference>
<dbReference type="NCBIfam" id="TIGR04056">
    <property type="entry name" value="OMP_RagA_SusC"/>
    <property type="match status" value="1"/>
</dbReference>
<dbReference type="Proteomes" id="UP001207408">
    <property type="component" value="Unassembled WGS sequence"/>
</dbReference>
<dbReference type="EMBL" id="JAPDPI010000010">
    <property type="protein sequence ID" value="MCW3805359.1"/>
    <property type="molecule type" value="Genomic_DNA"/>
</dbReference>
<evidence type="ECO:0000256" key="1">
    <source>
        <dbReference type="ARBA" id="ARBA00004571"/>
    </source>
</evidence>
<dbReference type="InterPro" id="IPR039426">
    <property type="entry name" value="TonB-dep_rcpt-like"/>
</dbReference>
<sequence length="1069" mass="118151">MNVNLRLIGVIVLLCTQYIVFGQERSVTGVVTDDLGQPLPGVSIVVEGTVKGTISDVNGNYSIELPAEKSVLKFSFVGFINQKIDVTNKRIVNVKMELETAGLDEVVVVGYGTMKKSDLSGASVSLSADKLKSAGMANLDQALQGRAAGVSAVSTSGQPGGAVSIRVRGQSTINAGAEPLYVIDGVPMTNTRTSGSELGLGDALGNSPTTGISPLSKINPSDIVSMEILKDASATAIYGSQGANGVIIITTKRGKKGDAKFEYDGSYGIQRQAVSIDIMNLKEFAEYSNAVAAETNGRDERLEYMDPTLLGHGTDWQEAIFQLAPVQQHQVNISGGGEMLSYYVSGGYLNQEGTIIGTEFERFSFRTNLDTQLKDWLKMGVNLNYTQTDERLGLADSESGIIRIALQTTPDMPIYNLDGSYASIFREGQISQPNAIGKAMDDDNYLYRNSLGGTIFFDANIMKDLVLHSEGSMNLDYSKAEVFRPRIVYGNWERPINSMRSQVNKNVFWQIKNYLTYTKKLGKHNATLMVGQDMWESTYEYQRVYNTNLPSNDIQNPQLGGGTPQIGYGFGSSANASYFGRLTYNYDERYMFTYTYRRDGSSNFGPKNRWAGFNSFAGSWRLSNEAFMEWAEPVMTNAKLRFGWGQVGNQNIGGYLWGASISKMDTGLGAGYRQSNIANPFIQWEKQEQINIGLDLSLFHFIDMVFEVYDKTSSDMLMESQLPSYMGTRGNVSSAMKSPWGNFGEINNKGLEISVTTHNFKGSFVWDTDFQISFNRNKLIALDGSPSAHIEGYGQWNDVVSLTEIGDPLFNFYGYVTDGIYQDLEDLQSSPRPEGYPTDGESFMFGNTTYVGDIKYKDISGPDGKPDGIINAYDRTSIGSPMPDFTFGFNNTFSYKNFDLSVFINGMYGNDVMNYTSINLSNMKSIWNNQLGVVRDRARLEPIDGVYGENWWEDVNNVRVANSNTNMPRAVVTDPNDNDRISDRYVEDGSFIRIKNITLGYTLPKSLTKRIHLGNVRAYTSIENLATFTNYSGFDPEVGASTQSANVFGLDNGRYPSPQVFTFGLNVSF</sequence>
<evidence type="ECO:0000256" key="6">
    <source>
        <dbReference type="ARBA" id="ARBA00023237"/>
    </source>
</evidence>
<gene>
    <name evidence="9" type="ORF">OM074_06950</name>
</gene>
<comment type="caution">
    <text evidence="9">The sequence shown here is derived from an EMBL/GenBank/DDBJ whole genome shotgun (WGS) entry which is preliminary data.</text>
</comment>
<keyword evidence="5 7" id="KW-0472">Membrane</keyword>
<dbReference type="InterPro" id="IPR023997">
    <property type="entry name" value="TonB-dep_OMP_SusC/RagA_CS"/>
</dbReference>
<evidence type="ECO:0000256" key="7">
    <source>
        <dbReference type="PROSITE-ProRule" id="PRU01360"/>
    </source>
</evidence>
<dbReference type="SUPFAM" id="SSF56935">
    <property type="entry name" value="Porins"/>
    <property type="match status" value="1"/>
</dbReference>
<dbReference type="GO" id="GO:0009279">
    <property type="term" value="C:cell outer membrane"/>
    <property type="evidence" value="ECO:0007669"/>
    <property type="project" value="UniProtKB-SubCell"/>
</dbReference>
<keyword evidence="10" id="KW-1185">Reference proteome</keyword>
<dbReference type="InterPro" id="IPR037066">
    <property type="entry name" value="Plug_dom_sf"/>
</dbReference>
<feature type="domain" description="TonB-dependent receptor plug" evidence="8">
    <location>
        <begin position="116"/>
        <end position="246"/>
    </location>
</feature>
<keyword evidence="3 7" id="KW-1134">Transmembrane beta strand</keyword>
<evidence type="ECO:0000313" key="10">
    <source>
        <dbReference type="Proteomes" id="UP001207408"/>
    </source>
</evidence>
<dbReference type="InterPro" id="IPR008969">
    <property type="entry name" value="CarboxyPept-like_regulatory"/>
</dbReference>
<keyword evidence="4 7" id="KW-0812">Transmembrane</keyword>
<dbReference type="InterPro" id="IPR023996">
    <property type="entry name" value="TonB-dep_OMP_SusC/RagA"/>
</dbReference>
<proteinExistence type="inferred from homology"/>
<name>A0AAE3SJD8_9BACT</name>
<dbReference type="InterPro" id="IPR036942">
    <property type="entry name" value="Beta-barrel_TonB_sf"/>
</dbReference>
<dbReference type="NCBIfam" id="TIGR04057">
    <property type="entry name" value="SusC_RagA_signa"/>
    <property type="match status" value="1"/>
</dbReference>
<keyword evidence="6 7" id="KW-0998">Cell outer membrane</keyword>
<organism evidence="9 10">
    <name type="scientific">Plebeiibacterium marinum</name>
    <dbReference type="NCBI Taxonomy" id="2992111"/>
    <lineage>
        <taxon>Bacteria</taxon>
        <taxon>Pseudomonadati</taxon>
        <taxon>Bacteroidota</taxon>
        <taxon>Bacteroidia</taxon>
        <taxon>Marinilabiliales</taxon>
        <taxon>Marinilabiliaceae</taxon>
        <taxon>Plebeiibacterium</taxon>
    </lineage>
</organism>
<dbReference type="AlphaFoldDB" id="A0AAE3SJD8"/>
<evidence type="ECO:0000256" key="4">
    <source>
        <dbReference type="ARBA" id="ARBA00022692"/>
    </source>
</evidence>
<dbReference type="RefSeq" id="WP_301198730.1">
    <property type="nucleotide sequence ID" value="NZ_JAPDPI010000010.1"/>
</dbReference>
<comment type="subcellular location">
    <subcellularLocation>
        <location evidence="1 7">Cell outer membrane</location>
        <topology evidence="1 7">Multi-pass membrane protein</topology>
    </subcellularLocation>
</comment>
<evidence type="ECO:0000259" key="8">
    <source>
        <dbReference type="Pfam" id="PF07715"/>
    </source>
</evidence>
<dbReference type="PROSITE" id="PS52016">
    <property type="entry name" value="TONB_DEPENDENT_REC_3"/>
    <property type="match status" value="1"/>
</dbReference>
<comment type="similarity">
    <text evidence="7">Belongs to the TonB-dependent receptor family.</text>
</comment>
<evidence type="ECO:0000256" key="3">
    <source>
        <dbReference type="ARBA" id="ARBA00022452"/>
    </source>
</evidence>
<keyword evidence="2 7" id="KW-0813">Transport</keyword>
<dbReference type="Gene3D" id="2.170.130.10">
    <property type="entry name" value="TonB-dependent receptor, plug domain"/>
    <property type="match status" value="1"/>
</dbReference>
<reference evidence="9" key="1">
    <citation type="submission" date="2022-10" db="EMBL/GenBank/DDBJ databases">
        <authorList>
            <person name="Yu W.X."/>
        </authorList>
    </citation>
    <scope>NUCLEOTIDE SEQUENCE</scope>
    <source>
        <strain evidence="9">D04</strain>
    </source>
</reference>
<dbReference type="Gene3D" id="2.60.40.1120">
    <property type="entry name" value="Carboxypeptidase-like, regulatory domain"/>
    <property type="match status" value="1"/>
</dbReference>
<dbReference type="Pfam" id="PF13715">
    <property type="entry name" value="CarbopepD_reg_2"/>
    <property type="match status" value="1"/>
</dbReference>
<evidence type="ECO:0000256" key="5">
    <source>
        <dbReference type="ARBA" id="ARBA00023136"/>
    </source>
</evidence>
<keyword evidence="9" id="KW-0675">Receptor</keyword>
<evidence type="ECO:0000256" key="2">
    <source>
        <dbReference type="ARBA" id="ARBA00022448"/>
    </source>
</evidence>
<dbReference type="Gene3D" id="2.40.170.20">
    <property type="entry name" value="TonB-dependent receptor, beta-barrel domain"/>
    <property type="match status" value="1"/>
</dbReference>
<evidence type="ECO:0000313" key="9">
    <source>
        <dbReference type="EMBL" id="MCW3805359.1"/>
    </source>
</evidence>
<protein>
    <submittedName>
        <fullName evidence="9">TonB-dependent receptor</fullName>
    </submittedName>
</protein>